<dbReference type="InterPro" id="IPR050922">
    <property type="entry name" value="LytR/CpsA/Psr_CW_biosynth"/>
</dbReference>
<dbReference type="Proteomes" id="UP000190229">
    <property type="component" value="Unassembled WGS sequence"/>
</dbReference>
<protein>
    <recommendedName>
        <fullName evidence="4">Cell envelope-related transcriptional attenuator domain-containing protein</fullName>
    </recommendedName>
</protein>
<dbReference type="PANTHER" id="PTHR33392:SF6">
    <property type="entry name" value="POLYISOPRENYL-TEICHOIC ACID--PEPTIDOGLYCAN TEICHOIC ACID TRANSFERASE TAGU"/>
    <property type="match status" value="1"/>
</dbReference>
<evidence type="ECO:0000256" key="1">
    <source>
        <dbReference type="ARBA" id="ARBA00006068"/>
    </source>
</evidence>
<feature type="region of interest" description="Disordered" evidence="2">
    <location>
        <begin position="309"/>
        <end position="328"/>
    </location>
</feature>
<evidence type="ECO:0000313" key="6">
    <source>
        <dbReference type="Proteomes" id="UP000190229"/>
    </source>
</evidence>
<accession>A0A1V4EVX7</accession>
<dbReference type="EMBL" id="MWPS01000011">
    <property type="protein sequence ID" value="OPG16924.1"/>
    <property type="molecule type" value="Genomic_DNA"/>
</dbReference>
<organism evidence="5 6">
    <name type="scientific">Ferroacidibacillus organovorans</name>
    <dbReference type="NCBI Taxonomy" id="1765683"/>
    <lineage>
        <taxon>Bacteria</taxon>
        <taxon>Bacillati</taxon>
        <taxon>Bacillota</taxon>
        <taxon>Bacilli</taxon>
        <taxon>Bacillales</taxon>
        <taxon>Alicyclobacillaceae</taxon>
        <taxon>Ferroacidibacillus</taxon>
    </lineage>
</organism>
<reference evidence="5 6" key="1">
    <citation type="submission" date="2017-02" db="EMBL/GenBank/DDBJ databases">
        <title>Draft genome of Acidibacillus ferrooxidans Huett2.</title>
        <authorList>
            <person name="Schopf S."/>
        </authorList>
    </citation>
    <scope>NUCLEOTIDE SEQUENCE [LARGE SCALE GENOMIC DNA]</scope>
    <source>
        <strain evidence="5 6">Huett2</strain>
    </source>
</reference>
<dbReference type="PANTHER" id="PTHR33392">
    <property type="entry name" value="POLYISOPRENYL-TEICHOIC ACID--PEPTIDOGLYCAN TEICHOIC ACID TRANSFERASE TAGU"/>
    <property type="match status" value="1"/>
</dbReference>
<evidence type="ECO:0000313" key="5">
    <source>
        <dbReference type="EMBL" id="OPG16924.1"/>
    </source>
</evidence>
<feature type="compositionally biased region" description="Basic and acidic residues" evidence="2">
    <location>
        <begin position="311"/>
        <end position="328"/>
    </location>
</feature>
<sequence length="328" mass="36085">MSEFFLRCTRFVVTLSLLCSTLLIRIPNAFAANDSSRGQTALSQWGASRSGLSGGALDVSMKAQPFSLLLVGIDRDPESPLAWRHQEMQADALVLLTARPETGVVDALHIPRDTRVVDARGRYQKINSLLLSSGSGGLKRAVEHLTHQPISAMMSLDFASFRRVMAHLGPLPFHVDRTVDSPEGVHVRKGWQRLSPQAALAVVRFRHEPLGDIGRIHRQSRFLRALIWHVGGLPYPVFAACIKLTTTDLTPGATRQLYDALQGLRAYHAHTVPGNFSVGSPSYWLVDEDAMAVWRDECSEEMGAVPALSHPLERAARGDADDGRDRSL</sequence>
<evidence type="ECO:0000256" key="2">
    <source>
        <dbReference type="SAM" id="MobiDB-lite"/>
    </source>
</evidence>
<dbReference type="Pfam" id="PF03816">
    <property type="entry name" value="LytR_cpsA_psr"/>
    <property type="match status" value="1"/>
</dbReference>
<feature type="chain" id="PRO_5013365042" description="Cell envelope-related transcriptional attenuator domain-containing protein" evidence="3">
    <location>
        <begin position="32"/>
        <end position="328"/>
    </location>
</feature>
<keyword evidence="3" id="KW-0732">Signal</keyword>
<comment type="similarity">
    <text evidence="1">Belongs to the LytR/CpsA/Psr (LCP) family.</text>
</comment>
<dbReference type="Gene3D" id="3.40.630.190">
    <property type="entry name" value="LCP protein"/>
    <property type="match status" value="1"/>
</dbReference>
<name>A0A1V4EVX7_9BACL</name>
<evidence type="ECO:0000259" key="4">
    <source>
        <dbReference type="Pfam" id="PF03816"/>
    </source>
</evidence>
<dbReference type="AlphaFoldDB" id="A0A1V4EVX7"/>
<evidence type="ECO:0000256" key="3">
    <source>
        <dbReference type="SAM" id="SignalP"/>
    </source>
</evidence>
<feature type="signal peptide" evidence="3">
    <location>
        <begin position="1"/>
        <end position="31"/>
    </location>
</feature>
<gene>
    <name evidence="5" type="ORF">B2M26_04175</name>
</gene>
<dbReference type="InterPro" id="IPR004474">
    <property type="entry name" value="LytR_CpsA_psr"/>
</dbReference>
<feature type="domain" description="Cell envelope-related transcriptional attenuator" evidence="4">
    <location>
        <begin position="90"/>
        <end position="227"/>
    </location>
</feature>
<proteinExistence type="inferred from homology"/>
<comment type="caution">
    <text evidence="5">The sequence shown here is derived from an EMBL/GenBank/DDBJ whole genome shotgun (WGS) entry which is preliminary data.</text>
</comment>
<dbReference type="NCBIfam" id="TIGR00350">
    <property type="entry name" value="lytR_cpsA_psr"/>
    <property type="match status" value="1"/>
</dbReference>
<dbReference type="RefSeq" id="WP_079290023.1">
    <property type="nucleotide sequence ID" value="NZ_MWPS01000011.1"/>
</dbReference>
<keyword evidence="6" id="KW-1185">Reference proteome</keyword>